<protein>
    <submittedName>
        <fullName evidence="5">Integrase</fullName>
    </submittedName>
</protein>
<dbReference type="Pfam" id="PF13102">
    <property type="entry name" value="Phage_int_SAM_5"/>
    <property type="match status" value="1"/>
</dbReference>
<evidence type="ECO:0000256" key="1">
    <source>
        <dbReference type="ARBA" id="ARBA00008857"/>
    </source>
</evidence>
<keyword evidence="6" id="KW-1185">Reference proteome</keyword>
<evidence type="ECO:0000256" key="3">
    <source>
        <dbReference type="ARBA" id="ARBA00023172"/>
    </source>
</evidence>
<accession>A0A916ZV94</accession>
<reference evidence="5 6" key="1">
    <citation type="journal article" date="2014" name="Int. J. Syst. Evol. Microbiol.">
        <title>Complete genome sequence of Corynebacterium casei LMG S-19264T (=DSM 44701T), isolated from a smear-ripened cheese.</title>
        <authorList>
            <consortium name="US DOE Joint Genome Institute (JGI-PGF)"/>
            <person name="Walter F."/>
            <person name="Albersmeier A."/>
            <person name="Kalinowski J."/>
            <person name="Ruckert C."/>
        </authorList>
    </citation>
    <scope>NUCLEOTIDE SEQUENCE [LARGE SCALE GENOMIC DNA]</scope>
    <source>
        <strain evidence="5 6">CGMCC 1.12925</strain>
    </source>
</reference>
<dbReference type="Pfam" id="PF00589">
    <property type="entry name" value="Phage_integrase"/>
    <property type="match status" value="1"/>
</dbReference>
<sequence>MKTKFKLRKGSKTNTILLDFRHGASIRVRFSTQINISKGHEKFWDDKKQRIKKPSSIINDTEINKKLNDIELDIESKVVDLIGQKKLSQKNCKHEIKKILGLEDEEESENQLPKKVLDYMDWYLKYYTINNSPTTKKPLGKGTLKSYKNMRSYFNRYLRSRKIKDFVFEDMNEEFYNDFIKFGNQKHYSRNYIGSMIQKLKTIIGSAYDNDVHENREFQKRYFSKFSEEVNHPYLTVEELDKIFNLKLNLEIERNVRDAFLIACYTGMRVQDLFLFLKEPKLISEGKRDYIHMKQQKTGNEVYIPINEKIKRIIKRRNGEFPPKIDPSVISKYIKSISKKAKINDEYTLIKTIGGSVKKITEPKYKFISSHTARRSFCTNAYNAGVAPHKIMAISGHKTEKVFYNYIKASAKFKARQIAEHSFFN</sequence>
<dbReference type="InterPro" id="IPR002104">
    <property type="entry name" value="Integrase_catalytic"/>
</dbReference>
<dbReference type="GO" id="GO:0015074">
    <property type="term" value="P:DNA integration"/>
    <property type="evidence" value="ECO:0007669"/>
    <property type="project" value="InterPro"/>
</dbReference>
<dbReference type="InterPro" id="IPR025269">
    <property type="entry name" value="SAM-like_dom"/>
</dbReference>
<dbReference type="InterPro" id="IPR011010">
    <property type="entry name" value="DNA_brk_join_enz"/>
</dbReference>
<dbReference type="InterPro" id="IPR013762">
    <property type="entry name" value="Integrase-like_cat_sf"/>
</dbReference>
<dbReference type="Proteomes" id="UP000599688">
    <property type="component" value="Unassembled WGS sequence"/>
</dbReference>
<evidence type="ECO:0000313" key="5">
    <source>
        <dbReference type="EMBL" id="GGE15494.1"/>
    </source>
</evidence>
<dbReference type="PROSITE" id="PS51898">
    <property type="entry name" value="TYR_RECOMBINASE"/>
    <property type="match status" value="1"/>
</dbReference>
<dbReference type="PANTHER" id="PTHR30349">
    <property type="entry name" value="PHAGE INTEGRASE-RELATED"/>
    <property type="match status" value="1"/>
</dbReference>
<feature type="domain" description="Tyr recombinase" evidence="4">
    <location>
        <begin position="230"/>
        <end position="419"/>
    </location>
</feature>
<comment type="caution">
    <text evidence="5">The sequence shown here is derived from an EMBL/GenBank/DDBJ whole genome shotgun (WGS) entry which is preliminary data.</text>
</comment>
<gene>
    <name evidence="5" type="ORF">GCM10010831_16010</name>
</gene>
<comment type="similarity">
    <text evidence="1">Belongs to the 'phage' integrase family.</text>
</comment>
<keyword evidence="3" id="KW-0233">DNA recombination</keyword>
<name>A0A916ZV94_9FLAO</name>
<proteinExistence type="inferred from homology"/>
<dbReference type="InterPro" id="IPR050090">
    <property type="entry name" value="Tyrosine_recombinase_XerCD"/>
</dbReference>
<dbReference type="SUPFAM" id="SSF56349">
    <property type="entry name" value="DNA breaking-rejoining enzymes"/>
    <property type="match status" value="1"/>
</dbReference>
<dbReference type="Gene3D" id="1.10.150.130">
    <property type="match status" value="1"/>
</dbReference>
<dbReference type="InterPro" id="IPR010998">
    <property type="entry name" value="Integrase_recombinase_N"/>
</dbReference>
<evidence type="ECO:0000313" key="6">
    <source>
        <dbReference type="Proteomes" id="UP000599688"/>
    </source>
</evidence>
<dbReference type="EMBL" id="BMGL01000008">
    <property type="protein sequence ID" value="GGE15494.1"/>
    <property type="molecule type" value="Genomic_DNA"/>
</dbReference>
<dbReference type="GO" id="GO:0003677">
    <property type="term" value="F:DNA binding"/>
    <property type="evidence" value="ECO:0007669"/>
    <property type="project" value="UniProtKB-KW"/>
</dbReference>
<keyword evidence="2" id="KW-0238">DNA-binding</keyword>
<organism evidence="5 6">
    <name type="scientific">Psychroflexus salis</name>
    <dbReference type="NCBI Taxonomy" id="1526574"/>
    <lineage>
        <taxon>Bacteria</taxon>
        <taxon>Pseudomonadati</taxon>
        <taxon>Bacteroidota</taxon>
        <taxon>Flavobacteriia</taxon>
        <taxon>Flavobacteriales</taxon>
        <taxon>Flavobacteriaceae</taxon>
        <taxon>Psychroflexus</taxon>
    </lineage>
</organism>
<dbReference type="GO" id="GO:0006310">
    <property type="term" value="P:DNA recombination"/>
    <property type="evidence" value="ECO:0007669"/>
    <property type="project" value="UniProtKB-KW"/>
</dbReference>
<evidence type="ECO:0000259" key="4">
    <source>
        <dbReference type="PROSITE" id="PS51898"/>
    </source>
</evidence>
<dbReference type="Gene3D" id="1.10.443.10">
    <property type="entry name" value="Intergrase catalytic core"/>
    <property type="match status" value="1"/>
</dbReference>
<dbReference type="RefSeq" id="WP_188406305.1">
    <property type="nucleotide sequence ID" value="NZ_BMGL01000008.1"/>
</dbReference>
<evidence type="ECO:0000256" key="2">
    <source>
        <dbReference type="ARBA" id="ARBA00023125"/>
    </source>
</evidence>
<dbReference type="PANTHER" id="PTHR30349:SF64">
    <property type="entry name" value="PROPHAGE INTEGRASE INTD-RELATED"/>
    <property type="match status" value="1"/>
</dbReference>
<dbReference type="AlphaFoldDB" id="A0A916ZV94"/>